<dbReference type="SUPFAM" id="SSF52540">
    <property type="entry name" value="P-loop containing nucleoside triphosphate hydrolases"/>
    <property type="match status" value="1"/>
</dbReference>
<dbReference type="InterPro" id="IPR013785">
    <property type="entry name" value="Aldolase_TIM"/>
</dbReference>
<evidence type="ECO:0000256" key="4">
    <source>
        <dbReference type="ARBA" id="ARBA00022605"/>
    </source>
</evidence>
<keyword evidence="7" id="KW-0456">Lyase</keyword>
<evidence type="ECO:0000256" key="7">
    <source>
        <dbReference type="ARBA" id="ARBA00023239"/>
    </source>
</evidence>
<dbReference type="EC" id="4.1.1.48" evidence="3"/>
<protein>
    <recommendedName>
        <fullName evidence="3">indole-3-glycerol-phosphate synthase</fullName>
        <ecNumber evidence="3">4.1.1.48</ecNumber>
    </recommendedName>
</protein>
<evidence type="ECO:0000256" key="6">
    <source>
        <dbReference type="ARBA" id="ARBA00023141"/>
    </source>
</evidence>
<dbReference type="InterPro" id="IPR027417">
    <property type="entry name" value="P-loop_NTPase"/>
</dbReference>
<reference evidence="9" key="1">
    <citation type="submission" date="2021-04" db="EMBL/GenBank/DDBJ databases">
        <title>Genomic sequence of Actinosynnema pretiosum subsp. pretiosum ATCC 31280 (C-14919).</title>
        <authorList>
            <person name="Bai L."/>
            <person name="Wang X."/>
            <person name="Xiao Y."/>
        </authorList>
    </citation>
    <scope>NUCLEOTIDE SEQUENCE</scope>
    <source>
        <strain evidence="9">ATCC 31280</strain>
    </source>
</reference>
<dbReference type="GO" id="GO:0000162">
    <property type="term" value="P:L-tryptophan biosynthetic process"/>
    <property type="evidence" value="ECO:0007669"/>
    <property type="project" value="UniProtKB-KW"/>
</dbReference>
<dbReference type="SUPFAM" id="SSF51366">
    <property type="entry name" value="Ribulose-phoshate binding barrel"/>
    <property type="match status" value="1"/>
</dbReference>
<keyword evidence="6" id="KW-0057">Aromatic amino acid biosynthesis</keyword>
<name>A0AA45L7F1_9PSEU</name>
<evidence type="ECO:0000259" key="8">
    <source>
        <dbReference type="PROSITE" id="PS50837"/>
    </source>
</evidence>
<dbReference type="PROSITE" id="PS50837">
    <property type="entry name" value="NACHT"/>
    <property type="match status" value="1"/>
</dbReference>
<dbReference type="PANTHER" id="PTHR46844:SF1">
    <property type="entry name" value="SLR5058 PROTEIN"/>
    <property type="match status" value="1"/>
</dbReference>
<dbReference type="Proteomes" id="UP000677152">
    <property type="component" value="Chromosome"/>
</dbReference>
<dbReference type="GO" id="GO:0004425">
    <property type="term" value="F:indole-3-glycerol-phosphate synthase activity"/>
    <property type="evidence" value="ECO:0007669"/>
    <property type="project" value="UniProtKB-EC"/>
</dbReference>
<dbReference type="Gene3D" id="3.20.20.70">
    <property type="entry name" value="Aldolase class I"/>
    <property type="match status" value="1"/>
</dbReference>
<sequence>MSELEVHALRVGAWVSRAGLGLWLDDRRLYRDGQAALKSKIATALDRRRLERDWDQLVDGVAEELLAIPTRHPDLPVDELGASLYALGEHLDLLQFEVLWAWGRDDAVTLEGLIRNTEQEATRAYDVALAMTCAALHGVLARLPDIAEGFSWSTGLAVITDEVRSVMVQAGDRGAHNDLEARYRRFVAGALDRLDRWSVDGPMSHQNLSSAYVSLGVRPRTGSADVVMPIVDALESSRHLLVLGGPGAGKSTLLRWLAIHAAQDEPHASRPRPVPFFVRAAELRDEADPVRQLVLSAVHPVPRPPDEWVRELLTRGSALVLVDGLDEIPVRGRSGGWRWLAEVAKRFPKARVVVTTRPSALPKPSVATLFDVVELAPMDSTQIREFVWHWCEANPNMDDDRRDTLYRMVAENPQVAHLTTNPLMCRLLCELLSRRSTVPSGVSELYKAVWDLRVHHHGHRVATGRHLRLSPREKSALLEQVAYRLVTEKRSEVDRKWVVALLGRELRTMSQVRCSPEEALDELIGPGTVLRESAEGRIEFLHRTFRDYLAAQAAVHQGSVELLVRLSHEEQWDDLVAMAAARLAPDDFEHLMNGLLDRAATEAGYRTRLLNVARECATLRPDLREATLDRIAFLGQSGVAAPASTSPVPRLVVAIDIANYTRRASAHQLAVQGALYDILRGAFDESGCPWETCTVEGRGDGVVVLAPPHADSGLISTLLPQAFARALKRHNAMRSTDGRLDVRMALAQEEPGDRKPGRDGAAVVRAMRMVDSLAVRKALRESIAPLAVILSDPLHKRLGGDEAAAYQLCSVIAKETVMNAWVRTFGGGKQRRSRGLDQRASGLRLPFKAAEVVDRAHADVAQRASTISLDQVMRRAARAVPAKDAWSALHRPGIDVIVELDLAAGRAAWQAEECVRGGAAAVAVPIGPPADFAAVRAAIDVPLLYQDVVVSSYQVHEARALGADLVLLTAAAVVPGALARLVGLVESLGMTPVIDVHTLSEAGQALETGASVICVNARRFGGTTDSEGALDHILPELPLEVVKIARGGIRGPEELVARTGTGLDAVVLDGVFREGTGDPQRAIRQMVSAGELRWEHHQAGGDRPSPHLG</sequence>
<evidence type="ECO:0000256" key="5">
    <source>
        <dbReference type="ARBA" id="ARBA00022822"/>
    </source>
</evidence>
<comment type="pathway">
    <text evidence="2">Amino-acid biosynthesis; L-tryptophan biosynthesis; L-tryptophan from chorismate: step 4/5.</text>
</comment>
<feature type="domain" description="NACHT" evidence="8">
    <location>
        <begin position="238"/>
        <end position="360"/>
    </location>
</feature>
<dbReference type="InterPro" id="IPR011060">
    <property type="entry name" value="RibuloseP-bd_barrel"/>
</dbReference>
<dbReference type="InterPro" id="IPR013798">
    <property type="entry name" value="Indole-3-glycerol_P_synth_dom"/>
</dbReference>
<evidence type="ECO:0000313" key="10">
    <source>
        <dbReference type="Proteomes" id="UP000677152"/>
    </source>
</evidence>
<organism evidence="9 10">
    <name type="scientific">Actinosynnema pretiosum subsp. pretiosum</name>
    <dbReference type="NCBI Taxonomy" id="103721"/>
    <lineage>
        <taxon>Bacteria</taxon>
        <taxon>Bacillati</taxon>
        <taxon>Actinomycetota</taxon>
        <taxon>Actinomycetes</taxon>
        <taxon>Pseudonocardiales</taxon>
        <taxon>Pseudonocardiaceae</taxon>
        <taxon>Actinosynnema</taxon>
    </lineage>
</organism>
<dbReference type="Pfam" id="PF00218">
    <property type="entry name" value="IGPS"/>
    <property type="match status" value="1"/>
</dbReference>
<dbReference type="PANTHER" id="PTHR46844">
    <property type="entry name" value="SLR5058 PROTEIN"/>
    <property type="match status" value="1"/>
</dbReference>
<dbReference type="Pfam" id="PF05729">
    <property type="entry name" value="NACHT"/>
    <property type="match status" value="1"/>
</dbReference>
<dbReference type="InterPro" id="IPR007111">
    <property type="entry name" value="NACHT_NTPase"/>
</dbReference>
<dbReference type="Gene3D" id="3.40.50.300">
    <property type="entry name" value="P-loop containing nucleotide triphosphate hydrolases"/>
    <property type="match status" value="1"/>
</dbReference>
<keyword evidence="5" id="KW-0822">Tryptophan biosynthesis</keyword>
<keyword evidence="4" id="KW-0028">Amino-acid biosynthesis</keyword>
<evidence type="ECO:0000256" key="3">
    <source>
        <dbReference type="ARBA" id="ARBA00012362"/>
    </source>
</evidence>
<gene>
    <name evidence="9" type="ORF">KCV87_00820</name>
</gene>
<evidence type="ECO:0000256" key="2">
    <source>
        <dbReference type="ARBA" id="ARBA00004696"/>
    </source>
</evidence>
<evidence type="ECO:0000256" key="1">
    <source>
        <dbReference type="ARBA" id="ARBA00001633"/>
    </source>
</evidence>
<dbReference type="AlphaFoldDB" id="A0AA45L7F1"/>
<dbReference type="EMBL" id="CP073249">
    <property type="protein sequence ID" value="QUF04721.1"/>
    <property type="molecule type" value="Genomic_DNA"/>
</dbReference>
<evidence type="ECO:0000313" key="9">
    <source>
        <dbReference type="EMBL" id="QUF04721.1"/>
    </source>
</evidence>
<comment type="catalytic activity">
    <reaction evidence="1">
        <text>1-(2-carboxyphenylamino)-1-deoxy-D-ribulose 5-phosphate + H(+) = (1S,2R)-1-C-(indol-3-yl)glycerol 3-phosphate + CO2 + H2O</text>
        <dbReference type="Rhea" id="RHEA:23476"/>
        <dbReference type="ChEBI" id="CHEBI:15377"/>
        <dbReference type="ChEBI" id="CHEBI:15378"/>
        <dbReference type="ChEBI" id="CHEBI:16526"/>
        <dbReference type="ChEBI" id="CHEBI:58613"/>
        <dbReference type="ChEBI" id="CHEBI:58866"/>
        <dbReference type="EC" id="4.1.1.48"/>
    </reaction>
</comment>
<proteinExistence type="predicted"/>
<accession>A0AA45L7F1</accession>